<evidence type="ECO:0000313" key="17">
    <source>
        <dbReference type="EMBL" id="MFH7564750.1"/>
    </source>
</evidence>
<dbReference type="EC" id="2.7.13.3" evidence="3"/>
<evidence type="ECO:0000256" key="10">
    <source>
        <dbReference type="ARBA" id="ARBA00022840"/>
    </source>
</evidence>
<keyword evidence="7 15" id="KW-0812">Transmembrane</keyword>
<evidence type="ECO:0000313" key="18">
    <source>
        <dbReference type="Proteomes" id="UP001610706"/>
    </source>
</evidence>
<keyword evidence="5" id="KW-0597">Phosphoprotein</keyword>
<dbReference type="InterPro" id="IPR005467">
    <property type="entry name" value="His_kinase_dom"/>
</dbReference>
<dbReference type="InterPro" id="IPR003594">
    <property type="entry name" value="HATPase_dom"/>
</dbReference>
<dbReference type="PRINTS" id="PR00344">
    <property type="entry name" value="BCTRLSENSOR"/>
</dbReference>
<dbReference type="Gene3D" id="1.10.287.130">
    <property type="match status" value="1"/>
</dbReference>
<evidence type="ECO:0000256" key="15">
    <source>
        <dbReference type="SAM" id="Phobius"/>
    </source>
</evidence>
<dbReference type="Pfam" id="PF00512">
    <property type="entry name" value="HisKA"/>
    <property type="match status" value="1"/>
</dbReference>
<dbReference type="CDD" id="cd12914">
    <property type="entry name" value="PDC1_DGC_like"/>
    <property type="match status" value="1"/>
</dbReference>
<keyword evidence="11 15" id="KW-1133">Transmembrane helix</keyword>
<dbReference type="Gene3D" id="3.30.565.10">
    <property type="entry name" value="Histidine kinase-like ATPase, C-terminal domain"/>
    <property type="match status" value="1"/>
</dbReference>
<evidence type="ECO:0000256" key="4">
    <source>
        <dbReference type="ARBA" id="ARBA00022475"/>
    </source>
</evidence>
<dbReference type="PROSITE" id="PS50109">
    <property type="entry name" value="HIS_KIN"/>
    <property type="match status" value="1"/>
</dbReference>
<dbReference type="Pfam" id="PF02518">
    <property type="entry name" value="HATPase_c"/>
    <property type="match status" value="1"/>
</dbReference>
<evidence type="ECO:0000256" key="2">
    <source>
        <dbReference type="ARBA" id="ARBA00004651"/>
    </source>
</evidence>
<evidence type="ECO:0000259" key="16">
    <source>
        <dbReference type="PROSITE" id="PS50109"/>
    </source>
</evidence>
<evidence type="ECO:0000256" key="5">
    <source>
        <dbReference type="ARBA" id="ARBA00022553"/>
    </source>
</evidence>
<dbReference type="SUPFAM" id="SSF55874">
    <property type="entry name" value="ATPase domain of HSP90 chaperone/DNA topoisomerase II/histidine kinase"/>
    <property type="match status" value="1"/>
</dbReference>
<dbReference type="PANTHER" id="PTHR43065">
    <property type="entry name" value="SENSOR HISTIDINE KINASE"/>
    <property type="match status" value="1"/>
</dbReference>
<dbReference type="Gene3D" id="3.30.450.20">
    <property type="entry name" value="PAS domain"/>
    <property type="match status" value="2"/>
</dbReference>
<keyword evidence="4" id="KW-1003">Cell membrane</keyword>
<keyword evidence="13 15" id="KW-0472">Membrane</keyword>
<evidence type="ECO:0000256" key="8">
    <source>
        <dbReference type="ARBA" id="ARBA00022741"/>
    </source>
</evidence>
<evidence type="ECO:0000256" key="13">
    <source>
        <dbReference type="ARBA" id="ARBA00023136"/>
    </source>
</evidence>
<evidence type="ECO:0000256" key="12">
    <source>
        <dbReference type="ARBA" id="ARBA00023012"/>
    </source>
</evidence>
<dbReference type="Pfam" id="PF02743">
    <property type="entry name" value="dCache_1"/>
    <property type="match status" value="1"/>
</dbReference>
<keyword evidence="9" id="KW-0418">Kinase</keyword>
<evidence type="ECO:0000256" key="9">
    <source>
        <dbReference type="ARBA" id="ARBA00022777"/>
    </source>
</evidence>
<dbReference type="InterPro" id="IPR004358">
    <property type="entry name" value="Sig_transdc_His_kin-like_C"/>
</dbReference>
<dbReference type="EMBL" id="JBGFTR010000006">
    <property type="protein sequence ID" value="MFH7564750.1"/>
    <property type="molecule type" value="Genomic_DNA"/>
</dbReference>
<reference evidence="17 18" key="1">
    <citation type="submission" date="2024-08" db="EMBL/GenBank/DDBJ databases">
        <title>Oceanimonas smirnovii Genome sequencing and assembly.</title>
        <authorList>
            <person name="Tang B."/>
        </authorList>
    </citation>
    <scope>NUCLEOTIDE SEQUENCE [LARGE SCALE GENOMIC DNA]</scope>
    <source>
        <strain evidence="17 18">OS2020-119</strain>
    </source>
</reference>
<comment type="caution">
    <text evidence="17">The sequence shown here is derived from an EMBL/GenBank/DDBJ whole genome shotgun (WGS) entry which is preliminary data.</text>
</comment>
<proteinExistence type="predicted"/>
<dbReference type="RefSeq" id="WP_395545086.1">
    <property type="nucleotide sequence ID" value="NZ_CP166302.1"/>
</dbReference>
<feature type="domain" description="Histidine kinase" evidence="16">
    <location>
        <begin position="387"/>
        <end position="598"/>
    </location>
</feature>
<keyword evidence="18" id="KW-1185">Reference proteome</keyword>
<dbReference type="SUPFAM" id="SSF103190">
    <property type="entry name" value="Sensory domain-like"/>
    <property type="match status" value="1"/>
</dbReference>
<keyword evidence="6" id="KW-0808">Transferase</keyword>
<dbReference type="InterPro" id="IPR036890">
    <property type="entry name" value="HATPase_C_sf"/>
</dbReference>
<dbReference type="PIRSF" id="PIRSF036431">
    <property type="entry name" value="STHK_DctB"/>
    <property type="match status" value="1"/>
</dbReference>
<gene>
    <name evidence="17" type="ORF">AB9R89_05350</name>
</gene>
<keyword evidence="8" id="KW-0547">Nucleotide-binding</keyword>
<dbReference type="PANTHER" id="PTHR43065:SF46">
    <property type="entry name" value="C4-DICARBOXYLATE TRANSPORT SENSOR PROTEIN DCTB"/>
    <property type="match status" value="1"/>
</dbReference>
<feature type="coiled-coil region" evidence="14">
    <location>
        <begin position="330"/>
        <end position="375"/>
    </location>
</feature>
<dbReference type="InterPro" id="IPR033479">
    <property type="entry name" value="dCache_1"/>
</dbReference>
<comment type="subcellular location">
    <subcellularLocation>
        <location evidence="2">Cell membrane</location>
        <topology evidence="2">Multi-pass membrane protein</topology>
    </subcellularLocation>
</comment>
<feature type="transmembrane region" description="Helical" evidence="15">
    <location>
        <begin position="298"/>
        <end position="319"/>
    </location>
</feature>
<protein>
    <recommendedName>
        <fullName evidence="3">histidine kinase</fullName>
        <ecNumber evidence="3">2.7.13.3</ecNumber>
    </recommendedName>
</protein>
<dbReference type="Proteomes" id="UP001610706">
    <property type="component" value="Unassembled WGS sequence"/>
</dbReference>
<evidence type="ECO:0000256" key="3">
    <source>
        <dbReference type="ARBA" id="ARBA00012438"/>
    </source>
</evidence>
<dbReference type="InterPro" id="IPR003661">
    <property type="entry name" value="HisK_dim/P_dom"/>
</dbReference>
<name>A0ABW7P0E3_9GAMM</name>
<accession>A0ABW7P0E3</accession>
<organism evidence="17 18">
    <name type="scientific">Oceanimonas smirnovii</name>
    <dbReference type="NCBI Taxonomy" id="264574"/>
    <lineage>
        <taxon>Bacteria</taxon>
        <taxon>Pseudomonadati</taxon>
        <taxon>Pseudomonadota</taxon>
        <taxon>Gammaproteobacteria</taxon>
        <taxon>Aeromonadales</taxon>
        <taxon>Aeromonadaceae</taxon>
        <taxon>Oceanimonas</taxon>
    </lineage>
</organism>
<evidence type="ECO:0000256" key="11">
    <source>
        <dbReference type="ARBA" id="ARBA00022989"/>
    </source>
</evidence>
<dbReference type="SMART" id="SM00387">
    <property type="entry name" value="HATPase_c"/>
    <property type="match status" value="1"/>
</dbReference>
<sequence>MRRNSFALFLLLLFGTLLVSTALFWHTREQGLADIRQHAQVSLGRYITNLRHQLARHQDLPRLLADQHQLKALLNDPDNPQKTDEANRYLARVNATMGATDSYLINSNGMTLAASNWDQAAPFVGNDYSFRPYFQQAMEGGLGRYFALGNTSRVRGYFFSAPVRQQGQIIGVTVVKVDLEDIEGSWNDPLQDILVMDEDGVIFISTRHQWRFRLLPKPGLLTPDPQLLSRIEGSRRYERVQLQPLPLQQRDTTPRGNQLLTMKGEEASGHYLLVSELLPDVGMRVAILANLKPLRERIARTLVAGLGTFWTLAALLLFLRARHRMKVRHQRELQQAHEALERRVEQRTHQLTDSNRRLKQEVEQHRQTQSQLIQAAKMAVLGQLSAGINHELNQPLTAIRQFADNGRKLLKRGRTEAVAGNLEEIGGLANRMAAILQPLREFARQHHAGNTHTTLAQLRRGVMVLMGAELEKHKARLYWPDEQDNLAVAGDQGRLEQVLVNLIGNALQAMTETPLPRIDIHVQASTAQVTLALRDHGPGLSEQALAHIFEPFFTTKSTGLGLGLSISHRIVESLNGELIAANHPDGGAVFTLVLNRMHKEPA</sequence>
<dbReference type="InterPro" id="IPR029151">
    <property type="entry name" value="Sensor-like_sf"/>
</dbReference>
<dbReference type="GO" id="GO:0005524">
    <property type="term" value="F:ATP binding"/>
    <property type="evidence" value="ECO:0007669"/>
    <property type="project" value="UniProtKB-KW"/>
</dbReference>
<dbReference type="SMART" id="SM00388">
    <property type="entry name" value="HisKA"/>
    <property type="match status" value="1"/>
</dbReference>
<evidence type="ECO:0000256" key="6">
    <source>
        <dbReference type="ARBA" id="ARBA00022679"/>
    </source>
</evidence>
<keyword evidence="12" id="KW-0902">Two-component regulatory system</keyword>
<evidence type="ECO:0000256" key="14">
    <source>
        <dbReference type="SAM" id="Coils"/>
    </source>
</evidence>
<dbReference type="SUPFAM" id="SSF47384">
    <property type="entry name" value="Homodimeric domain of signal transducing histidine kinase"/>
    <property type="match status" value="1"/>
</dbReference>
<dbReference type="CDD" id="cd00082">
    <property type="entry name" value="HisKA"/>
    <property type="match status" value="1"/>
</dbReference>
<dbReference type="InterPro" id="IPR017055">
    <property type="entry name" value="Sig_transdc_His_kinase_DctB"/>
</dbReference>
<keyword evidence="14" id="KW-0175">Coiled coil</keyword>
<keyword evidence="10 17" id="KW-0067">ATP-binding</keyword>
<dbReference type="InterPro" id="IPR036097">
    <property type="entry name" value="HisK_dim/P_sf"/>
</dbReference>
<comment type="catalytic activity">
    <reaction evidence="1">
        <text>ATP + protein L-histidine = ADP + protein N-phospho-L-histidine.</text>
        <dbReference type="EC" id="2.7.13.3"/>
    </reaction>
</comment>
<evidence type="ECO:0000256" key="1">
    <source>
        <dbReference type="ARBA" id="ARBA00000085"/>
    </source>
</evidence>
<evidence type="ECO:0000256" key="7">
    <source>
        <dbReference type="ARBA" id="ARBA00022692"/>
    </source>
</evidence>